<dbReference type="EMBL" id="JARPYT010000019">
    <property type="protein sequence ID" value="MDT2638160.1"/>
    <property type="molecule type" value="Genomic_DNA"/>
</dbReference>
<keyword evidence="1" id="KW-0472">Membrane</keyword>
<dbReference type="RefSeq" id="WP_311859778.1">
    <property type="nucleotide sequence ID" value="NZ_JARPYS010000054.1"/>
</dbReference>
<evidence type="ECO:0000256" key="1">
    <source>
        <dbReference type="SAM" id="Phobius"/>
    </source>
</evidence>
<dbReference type="SUPFAM" id="SSF53448">
    <property type="entry name" value="Nucleotide-diphospho-sugar transferases"/>
    <property type="match status" value="1"/>
</dbReference>
<evidence type="ECO:0000313" key="2">
    <source>
        <dbReference type="EMBL" id="MDT2638160.1"/>
    </source>
</evidence>
<proteinExistence type="predicted"/>
<protein>
    <submittedName>
        <fullName evidence="2">Uncharacterized protein</fullName>
    </submittedName>
</protein>
<dbReference type="Proteomes" id="UP001245561">
    <property type="component" value="Unassembled WGS sequence"/>
</dbReference>
<evidence type="ECO:0000313" key="3">
    <source>
        <dbReference type="Proteomes" id="UP001245561"/>
    </source>
</evidence>
<name>A0AAW8TM75_9ENTE</name>
<accession>A0AAW8TM75</accession>
<sequence length="88" mass="10097">MGEIKKNRKRIPIVTATDNRYAIYTEVMLRTLVENIGEETTIDFYIIYDGLTERNVKGHNKMLVWGCGCFSGPFLTNTSLLLPILKRT</sequence>
<organism evidence="2 3">
    <name type="scientific">Enterococcus dongliensis</name>
    <dbReference type="NCBI Taxonomy" id="2559925"/>
    <lineage>
        <taxon>Bacteria</taxon>
        <taxon>Bacillati</taxon>
        <taxon>Bacillota</taxon>
        <taxon>Bacilli</taxon>
        <taxon>Lactobacillales</taxon>
        <taxon>Enterococcaceae</taxon>
        <taxon>Enterococcus</taxon>
    </lineage>
</organism>
<comment type="caution">
    <text evidence="2">The sequence shown here is derived from an EMBL/GenBank/DDBJ whole genome shotgun (WGS) entry which is preliminary data.</text>
</comment>
<reference evidence="2" key="1">
    <citation type="submission" date="2023-03" db="EMBL/GenBank/DDBJ databases">
        <authorList>
            <person name="Shen W."/>
            <person name="Cai J."/>
        </authorList>
    </citation>
    <scope>NUCLEOTIDE SEQUENCE</scope>
    <source>
        <strain evidence="2">P55-2</strain>
    </source>
</reference>
<keyword evidence="1" id="KW-0812">Transmembrane</keyword>
<keyword evidence="1" id="KW-1133">Transmembrane helix</keyword>
<dbReference type="InterPro" id="IPR029044">
    <property type="entry name" value="Nucleotide-diphossugar_trans"/>
</dbReference>
<dbReference type="AlphaFoldDB" id="A0AAW8TM75"/>
<gene>
    <name evidence="2" type="ORF">P7D36_11725</name>
</gene>
<feature type="transmembrane region" description="Helical" evidence="1">
    <location>
        <begin position="63"/>
        <end position="85"/>
    </location>
</feature>
<dbReference type="Gene3D" id="3.90.550.10">
    <property type="entry name" value="Spore Coat Polysaccharide Biosynthesis Protein SpsA, Chain A"/>
    <property type="match status" value="1"/>
</dbReference>